<evidence type="ECO:0000313" key="4">
    <source>
        <dbReference type="Proteomes" id="UP000241158"/>
    </source>
</evidence>
<protein>
    <recommendedName>
        <fullName evidence="2">Spore coat protein U/FanG domain-containing protein</fullName>
    </recommendedName>
</protein>
<dbReference type="InterPro" id="IPR007893">
    <property type="entry name" value="Spore_coat_U/FanG"/>
</dbReference>
<evidence type="ECO:0000313" key="3">
    <source>
        <dbReference type="EMBL" id="PSH57849.1"/>
    </source>
</evidence>
<dbReference type="OrthoDB" id="7478692at2"/>
<feature type="signal peptide" evidence="1">
    <location>
        <begin position="1"/>
        <end position="23"/>
    </location>
</feature>
<gene>
    <name evidence="3" type="ORF">CU100_09120</name>
</gene>
<accession>A0A2P7AUE6</accession>
<proteinExistence type="predicted"/>
<evidence type="ECO:0000259" key="2">
    <source>
        <dbReference type="Pfam" id="PF05229"/>
    </source>
</evidence>
<dbReference type="EMBL" id="PGGN01000002">
    <property type="protein sequence ID" value="PSH57849.1"/>
    <property type="molecule type" value="Genomic_DNA"/>
</dbReference>
<dbReference type="PANTHER" id="PTHR37089">
    <property type="entry name" value="PROTEIN U-RELATED"/>
    <property type="match status" value="1"/>
</dbReference>
<keyword evidence="1" id="KW-0732">Signal</keyword>
<sequence length="328" mass="36206">MKRFLLPLICLFVWFLAPEPASADMTCSFTGSQPFSFGNVDFGLYSDSGQDGSMTVKCDDFVIFGFLNAFNSPNRICVSLNEGTGGGEAGWRYLTDTTNNNKVKFQLYTDKTRIESYKPDIAFGKDVAIDWGVLTVLSPVTGTANYPIYAWLPKQQNVPEGEYSTRITAHFKYMRKDGANPVGCNFGGKSSSATFNVRVKVASRCSLDVTQHIDFGSWQDLNEPRDQEGKVAVTCDKGTSYKLYLGWGAQGDAGTTRYMANGDEKISYNLFLDKQRSNLWDGVFGGEKPSGGGDGNKRTFPIYARVPKQKTPSPGTYTDNVIVTLDYD</sequence>
<organism evidence="3 4">
    <name type="scientific">Phyllobacterium endophyticum</name>
    <dbReference type="NCBI Taxonomy" id="1149773"/>
    <lineage>
        <taxon>Bacteria</taxon>
        <taxon>Pseudomonadati</taxon>
        <taxon>Pseudomonadota</taxon>
        <taxon>Alphaproteobacteria</taxon>
        <taxon>Hyphomicrobiales</taxon>
        <taxon>Phyllobacteriaceae</taxon>
        <taxon>Phyllobacterium</taxon>
    </lineage>
</organism>
<dbReference type="Pfam" id="PF05229">
    <property type="entry name" value="SCPU"/>
    <property type="match status" value="2"/>
</dbReference>
<feature type="chain" id="PRO_5015145100" description="Spore coat protein U/FanG domain-containing protein" evidence="1">
    <location>
        <begin position="24"/>
        <end position="328"/>
    </location>
</feature>
<evidence type="ECO:0000256" key="1">
    <source>
        <dbReference type="SAM" id="SignalP"/>
    </source>
</evidence>
<dbReference type="AlphaFoldDB" id="A0A2P7AUE6"/>
<dbReference type="Proteomes" id="UP000241158">
    <property type="component" value="Unassembled WGS sequence"/>
</dbReference>
<dbReference type="InterPro" id="IPR053167">
    <property type="entry name" value="Spore_coat_component"/>
</dbReference>
<reference evidence="4" key="1">
    <citation type="submission" date="2017-11" db="EMBL/GenBank/DDBJ databases">
        <authorList>
            <person name="Kuznetsova I."/>
            <person name="Sazanova A."/>
            <person name="Chirak E."/>
            <person name="Safronova V."/>
            <person name="Willems A."/>
        </authorList>
    </citation>
    <scope>NUCLEOTIDE SEQUENCE [LARGE SCALE GENOMIC DNA]</scope>
    <source>
        <strain evidence="4">PEPV15</strain>
    </source>
</reference>
<feature type="domain" description="Spore coat protein U/FanG" evidence="2">
    <location>
        <begin position="23"/>
        <end position="169"/>
    </location>
</feature>
<feature type="domain" description="Spore coat protein U/FanG" evidence="2">
    <location>
        <begin position="193"/>
        <end position="324"/>
    </location>
</feature>
<comment type="caution">
    <text evidence="3">The sequence shown here is derived from an EMBL/GenBank/DDBJ whole genome shotgun (WGS) entry which is preliminary data.</text>
</comment>
<dbReference type="SMART" id="SM00972">
    <property type="entry name" value="SCPU"/>
    <property type="match status" value="2"/>
</dbReference>
<name>A0A2P7AUE6_9HYPH</name>
<keyword evidence="4" id="KW-1185">Reference proteome</keyword>